<sequence>MESKNIKIEQFEKFVPKNDFDFDFALAKDKGYSSSKENVTVEYLNLQNKYNIGLALFFEDELSIEQLDSKLKALDATNVPKTSFQDIDSTESYYQNASHLNSNYIYLRNNLRIERLNEADVELLKTMELENVTEKEKLLEMISRTYNDVLSVKFNNQNKENYNVIYTNNGQENVNRKTIVFWLSYQEEFDESGNYVDQEKEATKRKNIEKLAAEYSLIFSEELNCDVKIFVHDI</sequence>
<accession>A0ABU2ICB0</accession>
<proteinExistence type="predicted"/>
<dbReference type="GeneID" id="93238973"/>
<organism evidence="1 2">
    <name type="scientific">Listeria swaminathanii</name>
    <dbReference type="NCBI Taxonomy" id="2713501"/>
    <lineage>
        <taxon>Bacteria</taxon>
        <taxon>Bacillati</taxon>
        <taxon>Bacillota</taxon>
        <taxon>Bacilli</taxon>
        <taxon>Bacillales</taxon>
        <taxon>Listeriaceae</taxon>
        <taxon>Listeria</taxon>
    </lineage>
</organism>
<protein>
    <submittedName>
        <fullName evidence="1">Uncharacterized protein</fullName>
    </submittedName>
</protein>
<dbReference type="Proteomes" id="UP001267344">
    <property type="component" value="Unassembled WGS sequence"/>
</dbReference>
<name>A0ABU2ICB0_9LIST</name>
<keyword evidence="2" id="KW-1185">Reference proteome</keyword>
<gene>
    <name evidence="1" type="ORF">QJV39_03035</name>
</gene>
<dbReference type="RefSeq" id="WP_311174470.1">
    <property type="nucleotide sequence ID" value="NZ_CP156021.1"/>
</dbReference>
<evidence type="ECO:0000313" key="1">
    <source>
        <dbReference type="EMBL" id="MDT0095680.1"/>
    </source>
</evidence>
<dbReference type="EMBL" id="JASBAG010000001">
    <property type="protein sequence ID" value="MDT0095680.1"/>
    <property type="molecule type" value="Genomic_DNA"/>
</dbReference>
<evidence type="ECO:0000313" key="2">
    <source>
        <dbReference type="Proteomes" id="UP001267344"/>
    </source>
</evidence>
<reference evidence="1 2" key="1">
    <citation type="submission" date="2023-05" db="EMBL/GenBank/DDBJ databases">
        <title>A Combination of Whole Genome Sequencing and Metagenomics Reveals Diversity of Listeria spp. in Soil Collected from the Nantahala National Forest.</title>
        <authorList>
            <person name="Wang J."/>
            <person name="Schamp C.N."/>
            <person name="Hudson L.K."/>
            <person name="Chaggar H.K."/>
            <person name="Bryan D.W."/>
            <person name="Radosevich M."/>
            <person name="Denes T.G."/>
        </authorList>
    </citation>
    <scope>NUCLEOTIDE SEQUENCE [LARGE SCALE GENOMIC DNA]</scope>
    <source>
        <strain evidence="1 2">UTK S2-0009</strain>
    </source>
</reference>
<comment type="caution">
    <text evidence="1">The sequence shown here is derived from an EMBL/GenBank/DDBJ whole genome shotgun (WGS) entry which is preliminary data.</text>
</comment>